<comment type="caution">
    <text evidence="6">The sequence shown here is derived from an EMBL/GenBank/DDBJ whole genome shotgun (WGS) entry which is preliminary data.</text>
</comment>
<keyword evidence="3 4" id="KW-0443">Lipid metabolism</keyword>
<reference evidence="6 7" key="1">
    <citation type="submission" date="2024-09" db="EMBL/GenBank/DDBJ databases">
        <authorList>
            <person name="Sun Q."/>
            <person name="Mori K."/>
        </authorList>
    </citation>
    <scope>NUCLEOTIDE SEQUENCE [LARGE SCALE GENOMIC DNA]</scope>
    <source>
        <strain evidence="6 7">NCAIM B.02336</strain>
    </source>
</reference>
<evidence type="ECO:0000313" key="7">
    <source>
        <dbReference type="Proteomes" id="UP001589834"/>
    </source>
</evidence>
<dbReference type="Gene3D" id="3.40.1090.10">
    <property type="entry name" value="Cytosolic phospholipase A2 catalytic domain"/>
    <property type="match status" value="2"/>
</dbReference>
<evidence type="ECO:0000256" key="2">
    <source>
        <dbReference type="ARBA" id="ARBA00022963"/>
    </source>
</evidence>
<feature type="short sequence motif" description="GXGXXG" evidence="4">
    <location>
        <begin position="16"/>
        <end position="21"/>
    </location>
</feature>
<feature type="active site" description="Nucleophile" evidence="4">
    <location>
        <position position="45"/>
    </location>
</feature>
<protein>
    <submittedName>
        <fullName evidence="6">Patatin-like phospholipase family protein</fullName>
    </submittedName>
</protein>
<evidence type="ECO:0000313" key="6">
    <source>
        <dbReference type="EMBL" id="MFC0592171.1"/>
    </source>
</evidence>
<dbReference type="PROSITE" id="PS51635">
    <property type="entry name" value="PNPLA"/>
    <property type="match status" value="1"/>
</dbReference>
<accession>A0ABV6PQP9</accession>
<dbReference type="InterPro" id="IPR050301">
    <property type="entry name" value="NTE"/>
</dbReference>
<keyword evidence="2 4" id="KW-0442">Lipid degradation</keyword>
<dbReference type="InterPro" id="IPR016035">
    <property type="entry name" value="Acyl_Trfase/lysoPLipase"/>
</dbReference>
<dbReference type="InterPro" id="IPR002641">
    <property type="entry name" value="PNPLA_dom"/>
</dbReference>
<gene>
    <name evidence="6" type="ORF">ACFFGG_06345</name>
</gene>
<dbReference type="PANTHER" id="PTHR14226">
    <property type="entry name" value="NEUROPATHY TARGET ESTERASE/SWISS CHEESE D.MELANOGASTER"/>
    <property type="match status" value="1"/>
</dbReference>
<comment type="caution">
    <text evidence="4">Lacks conserved residue(s) required for the propagation of feature annotation.</text>
</comment>
<keyword evidence="1 4" id="KW-0378">Hydrolase</keyword>
<dbReference type="PANTHER" id="PTHR14226:SF57">
    <property type="entry name" value="BLR7027 PROTEIN"/>
    <property type="match status" value="1"/>
</dbReference>
<proteinExistence type="predicted"/>
<dbReference type="RefSeq" id="WP_377481168.1">
    <property type="nucleotide sequence ID" value="NZ_JBHLTN010000011.1"/>
</dbReference>
<dbReference type="CDD" id="cd07209">
    <property type="entry name" value="Pat_hypo_Ecoli_Z1214_like"/>
    <property type="match status" value="1"/>
</dbReference>
<dbReference type="Pfam" id="PF01734">
    <property type="entry name" value="Patatin"/>
    <property type="match status" value="1"/>
</dbReference>
<keyword evidence="7" id="KW-1185">Reference proteome</keyword>
<feature type="domain" description="PNPLA" evidence="5">
    <location>
        <begin position="12"/>
        <end position="182"/>
    </location>
</feature>
<dbReference type="EMBL" id="JBHLTN010000011">
    <property type="protein sequence ID" value="MFC0592171.1"/>
    <property type="molecule type" value="Genomic_DNA"/>
</dbReference>
<evidence type="ECO:0000256" key="3">
    <source>
        <dbReference type="ARBA" id="ARBA00023098"/>
    </source>
</evidence>
<dbReference type="SUPFAM" id="SSF52151">
    <property type="entry name" value="FabD/lysophospholipase-like"/>
    <property type="match status" value="1"/>
</dbReference>
<feature type="active site" description="Proton acceptor" evidence="4">
    <location>
        <position position="169"/>
    </location>
</feature>
<evidence type="ECO:0000259" key="5">
    <source>
        <dbReference type="PROSITE" id="PS51635"/>
    </source>
</evidence>
<dbReference type="Proteomes" id="UP001589834">
    <property type="component" value="Unassembled WGS sequence"/>
</dbReference>
<evidence type="ECO:0000256" key="4">
    <source>
        <dbReference type="PROSITE-ProRule" id="PRU01161"/>
    </source>
</evidence>
<evidence type="ECO:0000256" key="1">
    <source>
        <dbReference type="ARBA" id="ARBA00022801"/>
    </source>
</evidence>
<name>A0ABV6PQP9_9BURK</name>
<feature type="short sequence motif" description="GXSXG" evidence="4">
    <location>
        <begin position="43"/>
        <end position="47"/>
    </location>
</feature>
<sequence>MSTSSRPPRTALVFSGGGSLGAIQVGMLQALSQVGLPVDMVVGASVGALNGAFFAADPSVVGVRRLADVWRSLQRRDVFPLTVLAGLRALLLGRDHLVEARALQAIIGRTLGARRIEDAVIALHIVAADVLSGEEVVLSSGDLGQALRASTAIPVVFPAVALGERRLIDGSVCSNTPIATAVRLGATRIVVLPTGMSCALREPPRNMAALALHVLSLLSMRQLDRDILHYASQARITVVPPLCPLAVSAFDFSRTAWLIEQASRQCTDWLNAGGLDRTGPLDAPLAHRDHLETAASGLG</sequence>
<organism evidence="6 7">
    <name type="scientific">Ottowia pentelensis</name>
    <dbReference type="NCBI Taxonomy" id="511108"/>
    <lineage>
        <taxon>Bacteria</taxon>
        <taxon>Pseudomonadati</taxon>
        <taxon>Pseudomonadota</taxon>
        <taxon>Betaproteobacteria</taxon>
        <taxon>Burkholderiales</taxon>
        <taxon>Comamonadaceae</taxon>
        <taxon>Ottowia</taxon>
    </lineage>
</organism>